<reference evidence="1 2" key="1">
    <citation type="submission" date="2019-08" db="EMBL/GenBank/DDBJ databases">
        <title>In-depth cultivation of the pig gut microbiome towards novel bacterial diversity and tailored functional studies.</title>
        <authorList>
            <person name="Wylensek D."/>
            <person name="Hitch T.C.A."/>
            <person name="Clavel T."/>
        </authorList>
    </citation>
    <scope>NUCLEOTIDE SEQUENCE [LARGE SCALE GENOMIC DNA]</scope>
    <source>
        <strain evidence="1 2">Bifido-178-WT-2B</strain>
    </source>
</reference>
<dbReference type="EMBL" id="VUMX01000020">
    <property type="protein sequence ID" value="MST87483.1"/>
    <property type="molecule type" value="Genomic_DNA"/>
</dbReference>
<protein>
    <submittedName>
        <fullName evidence="1">Uncharacterized protein</fullName>
    </submittedName>
</protein>
<comment type="caution">
    <text evidence="1">The sequence shown here is derived from an EMBL/GenBank/DDBJ whole genome shotgun (WGS) entry which is preliminary data.</text>
</comment>
<dbReference type="OrthoDB" id="3035703at2"/>
<keyword evidence="2" id="KW-1185">Reference proteome</keyword>
<accession>A0A6A8MFH5</accession>
<dbReference type="AlphaFoldDB" id="A0A6A8MFH5"/>
<proteinExistence type="predicted"/>
<gene>
    <name evidence="1" type="ORF">FYJ62_07520</name>
</gene>
<dbReference type="RefSeq" id="WP_154549087.1">
    <property type="nucleotide sequence ID" value="NZ_VUMX01000020.1"/>
</dbReference>
<sequence>MPYYLLKYFSKQKYLREFIRGNLYMNTLHFFWDEDTFNDTKKRRDQYISSHPGINPDTVTSQPKRLPEQQEDMLEGVIGLSSTDESLKDFNGYNLTGALYRSKGMGYCNTLCFYKLYYDLVPVMGGKPFIHYTTTSVMNDFGDYVAFILNPDELARRIEAAVNREGYKDLIGSVRYHQLKYNGECSKIYNQGSILLKTEEEFDLKDAAHSIVYRRDCFDKTDKYKCQNEWRVALYRGKKETEAYTLEVGDLSDIIYWDRAENLNSGIYNALSKGMKSIPDNAPRFRGNINRKELWNKFFELGDYKATKMMFIG</sequence>
<evidence type="ECO:0000313" key="1">
    <source>
        <dbReference type="EMBL" id="MST87483.1"/>
    </source>
</evidence>
<name>A0A6A8MFH5_9LACO</name>
<dbReference type="Proteomes" id="UP000438120">
    <property type="component" value="Unassembled WGS sequence"/>
</dbReference>
<organism evidence="1 2">
    <name type="scientific">Lactobacillus porci</name>
    <dbReference type="NCBI Taxonomy" id="2012477"/>
    <lineage>
        <taxon>Bacteria</taxon>
        <taxon>Bacillati</taxon>
        <taxon>Bacillota</taxon>
        <taxon>Bacilli</taxon>
        <taxon>Lactobacillales</taxon>
        <taxon>Lactobacillaceae</taxon>
        <taxon>Lactobacillus</taxon>
    </lineage>
</organism>
<evidence type="ECO:0000313" key="2">
    <source>
        <dbReference type="Proteomes" id="UP000438120"/>
    </source>
</evidence>